<dbReference type="AlphaFoldDB" id="A0A8E0RZ75"/>
<name>A0A8E0RZ75_9TREM</name>
<proteinExistence type="predicted"/>
<feature type="non-terminal residue" evidence="1">
    <location>
        <position position="1"/>
    </location>
</feature>
<comment type="caution">
    <text evidence="1">The sequence shown here is derived from an EMBL/GenBank/DDBJ whole genome shotgun (WGS) entry which is preliminary data.</text>
</comment>
<dbReference type="EMBL" id="LUCM01004193">
    <property type="protein sequence ID" value="KAA0194686.1"/>
    <property type="molecule type" value="Genomic_DNA"/>
</dbReference>
<dbReference type="Proteomes" id="UP000728185">
    <property type="component" value="Unassembled WGS sequence"/>
</dbReference>
<keyword evidence="2" id="KW-1185">Reference proteome</keyword>
<dbReference type="OrthoDB" id="10530519at2759"/>
<evidence type="ECO:0000313" key="2">
    <source>
        <dbReference type="Proteomes" id="UP000728185"/>
    </source>
</evidence>
<gene>
    <name evidence="1" type="ORF">FBUS_00155</name>
</gene>
<sequence>GFPNLYKQTTVISAEQANQTDVLLQSAYDLSRRMNSSVHRFYLFTKSLIEQLTLRVTNGLDCTCTNNRNANEPTYLSKIQLVVTTVAQLFRIRELIAIIHYLSEATTDVIVKSYGHVHESHLPQLVSTNYLSSTSVTQSAAKSAVPVSLLESHSTLSSLRLRLPNGIRLARILGVLKRLLNFMNQTRTVISESIGICTEHFATHFFQNLLKSAVLSPTTENLGVTFPFIWQIPNFLDSFIHSLMTVIHPCDLELASFKVTCAGPEEQKSRDSEPRSAYCEFHHAVYNQIIRKLFAHFCLEWLNQATKLAELQTS</sequence>
<organism evidence="1 2">
    <name type="scientific">Fasciolopsis buskii</name>
    <dbReference type="NCBI Taxonomy" id="27845"/>
    <lineage>
        <taxon>Eukaryota</taxon>
        <taxon>Metazoa</taxon>
        <taxon>Spiralia</taxon>
        <taxon>Lophotrochozoa</taxon>
        <taxon>Platyhelminthes</taxon>
        <taxon>Trematoda</taxon>
        <taxon>Digenea</taxon>
        <taxon>Plagiorchiida</taxon>
        <taxon>Echinostomata</taxon>
        <taxon>Echinostomatoidea</taxon>
        <taxon>Fasciolidae</taxon>
        <taxon>Fasciolopsis</taxon>
    </lineage>
</organism>
<accession>A0A8E0RZ75</accession>
<reference evidence="1" key="1">
    <citation type="submission" date="2019-05" db="EMBL/GenBank/DDBJ databases">
        <title>Annotation for the trematode Fasciolopsis buski.</title>
        <authorList>
            <person name="Choi Y.-J."/>
        </authorList>
    </citation>
    <scope>NUCLEOTIDE SEQUENCE</scope>
    <source>
        <strain evidence="1">HT</strain>
        <tissue evidence="1">Whole worm</tissue>
    </source>
</reference>
<evidence type="ECO:0000313" key="1">
    <source>
        <dbReference type="EMBL" id="KAA0194686.1"/>
    </source>
</evidence>
<protein>
    <submittedName>
        <fullName evidence="1">Uncharacterized protein</fullName>
    </submittedName>
</protein>